<reference evidence="2 3" key="1">
    <citation type="submission" date="2016-07" db="EMBL/GenBank/DDBJ databases">
        <title>Caryophanon tenue genome sequencing.</title>
        <authorList>
            <person name="Verma A."/>
            <person name="Pal Y."/>
            <person name="Krishnamurthi S."/>
        </authorList>
    </citation>
    <scope>NUCLEOTIDE SEQUENCE [LARGE SCALE GENOMIC DNA]</scope>
    <source>
        <strain evidence="2 3">DSM 14152</strain>
    </source>
</reference>
<keyword evidence="3" id="KW-1185">Reference proteome</keyword>
<dbReference type="Proteomes" id="UP000093199">
    <property type="component" value="Unassembled WGS sequence"/>
</dbReference>
<organism evidence="2 3">
    <name type="scientific">Caryophanon tenue</name>
    <dbReference type="NCBI Taxonomy" id="33978"/>
    <lineage>
        <taxon>Bacteria</taxon>
        <taxon>Bacillati</taxon>
        <taxon>Bacillota</taxon>
        <taxon>Bacilli</taxon>
        <taxon>Bacillales</taxon>
        <taxon>Caryophanaceae</taxon>
        <taxon>Caryophanon</taxon>
    </lineage>
</organism>
<evidence type="ECO:0000313" key="3">
    <source>
        <dbReference type="Proteomes" id="UP000093199"/>
    </source>
</evidence>
<dbReference type="AlphaFoldDB" id="A0A1C0Y763"/>
<accession>A0A1C0Y763</accession>
<comment type="caution">
    <text evidence="2">The sequence shown here is derived from an EMBL/GenBank/DDBJ whole genome shotgun (WGS) entry which is preliminary data.</text>
</comment>
<feature type="domain" description="Putative component of 'biosynthetic module'" evidence="1">
    <location>
        <begin position="281"/>
        <end position="498"/>
    </location>
</feature>
<name>A0A1C0Y763_9BACL</name>
<dbReference type="OrthoDB" id="2421008at2"/>
<dbReference type="EMBL" id="MASJ01000039">
    <property type="protein sequence ID" value="OCS82991.1"/>
    <property type="molecule type" value="Genomic_DNA"/>
</dbReference>
<protein>
    <recommendedName>
        <fullName evidence="1">Putative component of 'biosynthetic module' domain-containing protein</fullName>
    </recommendedName>
</protein>
<dbReference type="InterPro" id="IPR025647">
    <property type="entry name" value="YceG_bac"/>
</dbReference>
<sequence>MKFHPHNSEQLALWDAQILKPLSQRTGYAESPYTYERIAVQVLGSYRDHDDYRDYLHMIGSEPLYKWDMLFTGMPKEILPETRAEVQKILQIHKETPLSANRMMAFFHGANLFPLKGTIYDEQYRETFKLWLAMLEERYPKLQAPNLHRFFMDLVKWSAHYFPRWIAEGRFNDEVPRVLWYGDAKETEVYWLYFLYMYGCDVVVIHPTGDDIFAPYRLSLPVHRLDEEIPYFDFPFEKPRRLRTVAQKASEELQETIYGEHSLHYPWKYRDYAPQNRILQTTYDEIFLLAREHTHIRQGFEADKTNVYIPTLFAKIVGVSRHKEEYMTRLKQLVDDEWTYTINQLPAVTRQRANMQFHYRDASVNGKLQPEKMMELAVWPYKRLAIALQKGLASAIIRLIEEAPIERLASETQAQYEHYLFGQALAIPDEAIQLFQRFDYAYRSPTVVVFYEEAKGAFTREDAVLLKLLNMLGFDILLFNPTGQRDIEAYLSTDFYDTHWLEEMSFTETLEAILAHRQKPSLNDTQTKIRTMFKRFLN</sequence>
<evidence type="ECO:0000259" key="1">
    <source>
        <dbReference type="Pfam" id="PF14266"/>
    </source>
</evidence>
<feature type="domain" description="Putative component of 'biosynthetic module'" evidence="1">
    <location>
        <begin position="17"/>
        <end position="258"/>
    </location>
</feature>
<dbReference type="RefSeq" id="WP_066547869.1">
    <property type="nucleotide sequence ID" value="NZ_MASJ01000039.1"/>
</dbReference>
<evidence type="ECO:0000313" key="2">
    <source>
        <dbReference type="EMBL" id="OCS82991.1"/>
    </source>
</evidence>
<dbReference type="STRING" id="33978.A6M13_06210"/>
<proteinExistence type="predicted"/>
<dbReference type="Pfam" id="PF14266">
    <property type="entry name" value="YceG_bac"/>
    <property type="match status" value="2"/>
</dbReference>
<gene>
    <name evidence="2" type="ORF">A6M13_06210</name>
</gene>